<sequence length="127" mass="13978">MKKSKVLLSIFISFIVGCLCAWLLRGEIDKQFMMEGHFHIVSTASQNFDVVLKFPSGEYESFDLKSGGTYRFKQTDTGEGSITVVINGVGREQVGYVTSLNSIIVLTVGDNETGFSQIFPSLNTVPL</sequence>
<gene>
    <name evidence="2" type="ORF">GCM10023151_03210</name>
</gene>
<protein>
    <submittedName>
        <fullName evidence="2">Uncharacterized protein</fullName>
    </submittedName>
</protein>
<feature type="transmembrane region" description="Helical" evidence="1">
    <location>
        <begin position="6"/>
        <end position="24"/>
    </location>
</feature>
<dbReference type="EMBL" id="BAABFV010000001">
    <property type="protein sequence ID" value="GAA4355824.1"/>
    <property type="molecule type" value="Genomic_DNA"/>
</dbReference>
<proteinExistence type="predicted"/>
<evidence type="ECO:0000256" key="1">
    <source>
        <dbReference type="SAM" id="Phobius"/>
    </source>
</evidence>
<organism evidence="2 3">
    <name type="scientific">Kangiella marina</name>
    <dbReference type="NCBI Taxonomy" id="1079178"/>
    <lineage>
        <taxon>Bacteria</taxon>
        <taxon>Pseudomonadati</taxon>
        <taxon>Pseudomonadota</taxon>
        <taxon>Gammaproteobacteria</taxon>
        <taxon>Kangiellales</taxon>
        <taxon>Kangiellaceae</taxon>
        <taxon>Kangiella</taxon>
    </lineage>
</organism>
<keyword evidence="1" id="KW-0472">Membrane</keyword>
<name>A0ABP8IC11_9GAMM</name>
<dbReference type="PROSITE" id="PS51257">
    <property type="entry name" value="PROKAR_LIPOPROTEIN"/>
    <property type="match status" value="1"/>
</dbReference>
<comment type="caution">
    <text evidence="2">The sequence shown here is derived from an EMBL/GenBank/DDBJ whole genome shotgun (WGS) entry which is preliminary data.</text>
</comment>
<keyword evidence="1" id="KW-0812">Transmembrane</keyword>
<dbReference type="Proteomes" id="UP001501011">
    <property type="component" value="Unassembled WGS sequence"/>
</dbReference>
<keyword evidence="3" id="KW-1185">Reference proteome</keyword>
<accession>A0ABP8IC11</accession>
<keyword evidence="1" id="KW-1133">Transmembrane helix</keyword>
<evidence type="ECO:0000313" key="3">
    <source>
        <dbReference type="Proteomes" id="UP001501011"/>
    </source>
</evidence>
<reference evidence="3" key="1">
    <citation type="journal article" date="2019" name="Int. J. Syst. Evol. Microbiol.">
        <title>The Global Catalogue of Microorganisms (GCM) 10K type strain sequencing project: providing services to taxonomists for standard genome sequencing and annotation.</title>
        <authorList>
            <consortium name="The Broad Institute Genomics Platform"/>
            <consortium name="The Broad Institute Genome Sequencing Center for Infectious Disease"/>
            <person name="Wu L."/>
            <person name="Ma J."/>
        </authorList>
    </citation>
    <scope>NUCLEOTIDE SEQUENCE [LARGE SCALE GENOMIC DNA]</scope>
    <source>
        <strain evidence="3">JCM 17728</strain>
    </source>
</reference>
<evidence type="ECO:0000313" key="2">
    <source>
        <dbReference type="EMBL" id="GAA4355824.1"/>
    </source>
</evidence>
<dbReference type="RefSeq" id="WP_345291456.1">
    <property type="nucleotide sequence ID" value="NZ_BAABFV010000001.1"/>
</dbReference>